<keyword evidence="2" id="KW-1185">Reference proteome</keyword>
<dbReference type="EMBL" id="AP017313">
    <property type="protein sequence ID" value="BAU55646.1"/>
    <property type="molecule type" value="Genomic_DNA"/>
</dbReference>
<dbReference type="KEGG" id="mgot:MgSA37_03837"/>
<dbReference type="OrthoDB" id="826855at2"/>
<gene>
    <name evidence="1" type="ORF">MgSA37_03837</name>
</gene>
<name>A0A110B3S1_9SPHI</name>
<dbReference type="AlphaFoldDB" id="A0A110B3S1"/>
<dbReference type="PROSITE" id="PS51257">
    <property type="entry name" value="PROKAR_LIPOPROTEIN"/>
    <property type="match status" value="1"/>
</dbReference>
<evidence type="ECO:0000313" key="2">
    <source>
        <dbReference type="Proteomes" id="UP000218263"/>
    </source>
</evidence>
<evidence type="ECO:0000313" key="1">
    <source>
        <dbReference type="EMBL" id="BAU55646.1"/>
    </source>
</evidence>
<reference evidence="1 2" key="1">
    <citation type="submission" date="2015-12" db="EMBL/GenBank/DDBJ databases">
        <title>Genome sequence of Mucilaginibacter gotjawali.</title>
        <authorList>
            <person name="Lee J.S."/>
            <person name="Lee K.C."/>
            <person name="Kim K.K."/>
            <person name="Lee B.W."/>
        </authorList>
    </citation>
    <scope>NUCLEOTIDE SEQUENCE [LARGE SCALE GENOMIC DNA]</scope>
    <source>
        <strain evidence="1 2">SA3-7</strain>
    </source>
</reference>
<proteinExistence type="predicted"/>
<dbReference type="RefSeq" id="WP_157750636.1">
    <property type="nucleotide sequence ID" value="NZ_AP017313.1"/>
</dbReference>
<accession>A0A110B3S1</accession>
<sequence>MKTALIFLFTTFISIACLMSALGSPHPVLLYLIGFGVWGLFLWHCSLRMKKKEERRMHEQQFQEFMRQQTRKPQR</sequence>
<dbReference type="Proteomes" id="UP000218263">
    <property type="component" value="Chromosome"/>
</dbReference>
<protein>
    <submittedName>
        <fullName evidence="1">Uncharacterized protein</fullName>
    </submittedName>
</protein>
<organism evidence="1 2">
    <name type="scientific">Mucilaginibacter gotjawali</name>
    <dbReference type="NCBI Taxonomy" id="1550579"/>
    <lineage>
        <taxon>Bacteria</taxon>
        <taxon>Pseudomonadati</taxon>
        <taxon>Bacteroidota</taxon>
        <taxon>Sphingobacteriia</taxon>
        <taxon>Sphingobacteriales</taxon>
        <taxon>Sphingobacteriaceae</taxon>
        <taxon>Mucilaginibacter</taxon>
    </lineage>
</organism>